<protein>
    <submittedName>
        <fullName evidence="5">Inositol monophosphatase family protein</fullName>
    </submittedName>
</protein>
<keyword evidence="2" id="KW-0479">Metal-binding</keyword>
<dbReference type="PANTHER" id="PTHR20854">
    <property type="entry name" value="INOSITOL MONOPHOSPHATASE"/>
    <property type="match status" value="1"/>
</dbReference>
<dbReference type="RefSeq" id="WP_218147021.1">
    <property type="nucleotide sequence ID" value="NZ_JBHRVU010000005.1"/>
</dbReference>
<reference evidence="6" key="1">
    <citation type="journal article" date="2019" name="Int. J. Syst. Evol. Microbiol.">
        <title>The Global Catalogue of Microorganisms (GCM) 10K type strain sequencing project: providing services to taxonomists for standard genome sequencing and annotation.</title>
        <authorList>
            <consortium name="The Broad Institute Genomics Platform"/>
            <consortium name="The Broad Institute Genome Sequencing Center for Infectious Disease"/>
            <person name="Wu L."/>
            <person name="Ma J."/>
        </authorList>
    </citation>
    <scope>NUCLEOTIDE SEQUENCE [LARGE SCALE GENOMIC DNA]</scope>
    <source>
        <strain evidence="6">CCM 7491</strain>
    </source>
</reference>
<organism evidence="5 6">
    <name type="scientific">Sphingobium rhizovicinum</name>
    <dbReference type="NCBI Taxonomy" id="432308"/>
    <lineage>
        <taxon>Bacteria</taxon>
        <taxon>Pseudomonadati</taxon>
        <taxon>Pseudomonadota</taxon>
        <taxon>Alphaproteobacteria</taxon>
        <taxon>Sphingomonadales</taxon>
        <taxon>Sphingomonadaceae</taxon>
        <taxon>Sphingobium</taxon>
    </lineage>
</organism>
<sequence length="289" mass="30868">MTMTPAELLPTPDLLARMEAVAVELATIGGREIMATLGSLMAVQYKGDDDAIALMRDPVSEVDGRVEAMIRNQLAQHFPDHGIIGEEMAIHPGLDNDFVWAVDPIDGTSNFINGFPLFASSVGVLYRGVPVVGALWCSTTHLLTPGVYHCGGSGGLRFDGAQMSRMPNPAVRKRLAGDPHGQSDAGPWDGRKTGSAAIECAFVAAGLLQVARFAAPNIWDVAGGTALARASGACVFQEEDGNWVPFNSFGGQLAQMARWRRPLILGKPEDAVRMTDIQRADAQDQSQQI</sequence>
<name>A0ABV7NNY3_9SPHN</name>
<evidence type="ECO:0000256" key="2">
    <source>
        <dbReference type="ARBA" id="ARBA00022723"/>
    </source>
</evidence>
<evidence type="ECO:0000256" key="3">
    <source>
        <dbReference type="ARBA" id="ARBA00022801"/>
    </source>
</evidence>
<comment type="caution">
    <text evidence="5">The sequence shown here is derived from an EMBL/GenBank/DDBJ whole genome shotgun (WGS) entry which is preliminary data.</text>
</comment>
<dbReference type="Pfam" id="PF00459">
    <property type="entry name" value="Inositol_P"/>
    <property type="match status" value="1"/>
</dbReference>
<evidence type="ECO:0000256" key="1">
    <source>
        <dbReference type="ARBA" id="ARBA00009759"/>
    </source>
</evidence>
<gene>
    <name evidence="5" type="ORF">ACFOKF_23060</name>
</gene>
<dbReference type="InterPro" id="IPR000760">
    <property type="entry name" value="Inositol_monophosphatase-like"/>
</dbReference>
<keyword evidence="3" id="KW-0378">Hydrolase</keyword>
<accession>A0ABV7NNY3</accession>
<dbReference type="EMBL" id="JBHRVU010000005">
    <property type="protein sequence ID" value="MFC3444032.1"/>
    <property type="molecule type" value="Genomic_DNA"/>
</dbReference>
<dbReference type="PANTHER" id="PTHR20854:SF4">
    <property type="entry name" value="INOSITOL-1-MONOPHOSPHATASE-RELATED"/>
    <property type="match status" value="1"/>
</dbReference>
<proteinExistence type="inferred from homology"/>
<evidence type="ECO:0000313" key="6">
    <source>
        <dbReference type="Proteomes" id="UP001595681"/>
    </source>
</evidence>
<keyword evidence="4" id="KW-0460">Magnesium</keyword>
<keyword evidence="6" id="KW-1185">Reference proteome</keyword>
<dbReference type="PROSITE" id="PS00629">
    <property type="entry name" value="IMP_1"/>
    <property type="match status" value="1"/>
</dbReference>
<comment type="similarity">
    <text evidence="1">Belongs to the inositol monophosphatase superfamily.</text>
</comment>
<dbReference type="Proteomes" id="UP001595681">
    <property type="component" value="Unassembled WGS sequence"/>
</dbReference>
<evidence type="ECO:0000256" key="4">
    <source>
        <dbReference type="ARBA" id="ARBA00022842"/>
    </source>
</evidence>
<evidence type="ECO:0000313" key="5">
    <source>
        <dbReference type="EMBL" id="MFC3444032.1"/>
    </source>
</evidence>
<dbReference type="InterPro" id="IPR020583">
    <property type="entry name" value="Inositol_monoP_metal-BS"/>
</dbReference>